<evidence type="ECO:0000313" key="3">
    <source>
        <dbReference type="Proteomes" id="UP000215332"/>
    </source>
</evidence>
<organism evidence="2 3">
    <name type="scientific">Cutibacterium granulosum</name>
    <dbReference type="NCBI Taxonomy" id="33011"/>
    <lineage>
        <taxon>Bacteria</taxon>
        <taxon>Bacillati</taxon>
        <taxon>Actinomycetota</taxon>
        <taxon>Actinomycetes</taxon>
        <taxon>Propionibacteriales</taxon>
        <taxon>Propionibacteriaceae</taxon>
        <taxon>Cutibacterium</taxon>
    </lineage>
</organism>
<dbReference type="KEGG" id="cgrn:4412665_00436"/>
<dbReference type="AlphaFoldDB" id="A0A239W7Q5"/>
<dbReference type="CDD" id="cd11614">
    <property type="entry name" value="SAF_CpaB_FlgA_like"/>
    <property type="match status" value="1"/>
</dbReference>
<keyword evidence="2" id="KW-0282">Flagellum</keyword>
<sequence length="187" mass="19372">MLIAVGVLCMCLGGLGGAWAWHQASNTESVLVMTHSVPRGKLVTANDVGVTQTSVGEQVKRLPADARDRLVGQHAVVDLPAGSLVSADSVGEAQVQRGTSHVGLTLAPGHVPIEPMPAGTKVRAIEVSEEQPVGDRPTSVPGVVTVEPRSLEASNDVLVDLAVPSESAARLADLSARSRVALIIEEQ</sequence>
<dbReference type="EMBL" id="LT906441">
    <property type="protein sequence ID" value="SNV30547.1"/>
    <property type="molecule type" value="Genomic_DNA"/>
</dbReference>
<dbReference type="SMART" id="SM00858">
    <property type="entry name" value="SAF"/>
    <property type="match status" value="1"/>
</dbReference>
<proteinExistence type="predicted"/>
<keyword evidence="2" id="KW-0969">Cilium</keyword>
<reference evidence="2 3" key="1">
    <citation type="submission" date="2017-06" db="EMBL/GenBank/DDBJ databases">
        <authorList>
            <consortium name="Pathogen Informatics"/>
        </authorList>
    </citation>
    <scope>NUCLEOTIDE SEQUENCE [LARGE SCALE GENOMIC DNA]</scope>
    <source>
        <strain evidence="2 3">NCTC11865</strain>
    </source>
</reference>
<evidence type="ECO:0000259" key="1">
    <source>
        <dbReference type="SMART" id="SM00858"/>
    </source>
</evidence>
<dbReference type="Pfam" id="PF08666">
    <property type="entry name" value="SAF"/>
    <property type="match status" value="1"/>
</dbReference>
<accession>A0A239W7Q5</accession>
<keyword evidence="2" id="KW-0966">Cell projection</keyword>
<dbReference type="InterPro" id="IPR013974">
    <property type="entry name" value="SAF"/>
</dbReference>
<evidence type="ECO:0000313" key="2">
    <source>
        <dbReference type="EMBL" id="SNV30547.1"/>
    </source>
</evidence>
<dbReference type="eggNOG" id="COG1261">
    <property type="taxonomic scope" value="Bacteria"/>
</dbReference>
<dbReference type="Proteomes" id="UP000215332">
    <property type="component" value="Chromosome 1"/>
</dbReference>
<gene>
    <name evidence="2" type="ORF">SAMEA4412665_00436</name>
</gene>
<name>A0A239W7Q5_9ACTN</name>
<feature type="domain" description="SAF" evidence="1">
    <location>
        <begin position="28"/>
        <end position="91"/>
    </location>
</feature>
<protein>
    <submittedName>
        <fullName evidence="2">Flagella basal body P-ring formation protein FlgA</fullName>
    </submittedName>
</protein>